<dbReference type="Proteomes" id="UP000004184">
    <property type="component" value="Unassembled WGS sequence"/>
</dbReference>
<evidence type="ECO:0000256" key="1">
    <source>
        <dbReference type="SAM" id="MobiDB-lite"/>
    </source>
</evidence>
<evidence type="ECO:0000259" key="2">
    <source>
        <dbReference type="Pfam" id="PF20028"/>
    </source>
</evidence>
<dbReference type="STRING" id="591159.SSQG_05326"/>
<dbReference type="InterPro" id="IPR009003">
    <property type="entry name" value="Peptidase_S1_PA"/>
</dbReference>
<evidence type="ECO:0000313" key="4">
    <source>
        <dbReference type="Proteomes" id="UP000004184"/>
    </source>
</evidence>
<dbReference type="OrthoDB" id="3630272at2"/>
<name>D9XFS7_STRVT</name>
<proteinExistence type="predicted"/>
<dbReference type="RefSeq" id="WP_003992908.1">
    <property type="nucleotide sequence ID" value="NZ_GG657757.1"/>
</dbReference>
<sequence length="714" mass="76487">MSGGEDRLKGLLYDATVWIGGPGGGGRPAPDLWGSGFFIAPGRILTCAHVLAEAPPGVWRGEPKISVVYPVRPEENGGRREATVTARLLYCLPEHDPAGRFDRGSWPLPDLAVIGLDEEVEHPCVWLSDLSTPPGGASGRLEYRGFRIDGGKVRARSGACAVEGTDEPYGVRLGIEGGEIKAGLSGGPVADLGRGAVVAVVKARSNNSDGGTSVQITALRELRSPGRAGQPYQELIRSHDRWHWAVHQRDRDVARTWTGEQSKLPNSSSDWRPEDRVEALGLLAELPDAPDSGTVLSLVEKACPGQFELRMPPPVSWRDGAGLLYDPVRKSETEAVLGYLLRVAGSVHELAPTAALTLQDWALERAGSLPEHVRSEIGRLAVVRERVGVAAGRGGAERRAEPETPVEGHTAAPDPNPPSGEGTSALRDEPVPETGAGPWTGRADADPAAPPATEAAVVVLELRDDWWLENHYHWTVRLVGPTGDAELVDAGEDLAVTDLVDPPQSLLDGLSRSFLRADVGDYAAPLEVLVPRKLFDLPFDAWRVNGPTTHESGPLGLVRPVSIVDQWPHGPDPSEVPRATRGTLRPLTADPSARMVQLLDAHKASPAPDVVLFHCGPVHGGPAGTALSHALDAGFTTLVWYRAHATPQEREQVTEEVRRMIDRLRTPAEVAAAVMALRADHAAGSTPHDWARHLAVLHHEPGRRPATADLLDTP</sequence>
<keyword evidence="4" id="KW-1185">Reference proteome</keyword>
<dbReference type="AlphaFoldDB" id="D9XFS7"/>
<protein>
    <recommendedName>
        <fullName evidence="2">vWA-MoxR associated protein C-terminal domain-containing protein</fullName>
    </recommendedName>
</protein>
<gene>
    <name evidence="3" type="ORF">SSQG_05326</name>
</gene>
<accession>D9XFS7</accession>
<reference evidence="4" key="1">
    <citation type="submission" date="2009-02" db="EMBL/GenBank/DDBJ databases">
        <title>Annotation of Streptomyces viridochromogenes strain DSM 40736.</title>
        <authorList>
            <consortium name="The Broad Institute Genome Sequencing Platform"/>
            <consortium name="Broad Institute Microbial Sequencing Center"/>
            <person name="Fischbach M."/>
            <person name="Godfrey P."/>
            <person name="Ward D."/>
            <person name="Young S."/>
            <person name="Zeng Q."/>
            <person name="Koehrsen M."/>
            <person name="Alvarado L."/>
            <person name="Berlin A.M."/>
            <person name="Bochicchio J."/>
            <person name="Borenstein D."/>
            <person name="Chapman S.B."/>
            <person name="Chen Z."/>
            <person name="Engels R."/>
            <person name="Freedman E."/>
            <person name="Gellesch M."/>
            <person name="Goldberg J."/>
            <person name="Griggs A."/>
            <person name="Gujja S."/>
            <person name="Heilman E.R."/>
            <person name="Heiman D.I."/>
            <person name="Hepburn T.A."/>
            <person name="Howarth C."/>
            <person name="Jen D."/>
            <person name="Larson L."/>
            <person name="Lewis B."/>
            <person name="Mehta T."/>
            <person name="Park D."/>
            <person name="Pearson M."/>
            <person name="Richards J."/>
            <person name="Roberts A."/>
            <person name="Saif S."/>
            <person name="Shea T.D."/>
            <person name="Shenoy N."/>
            <person name="Sisk P."/>
            <person name="Stolte C."/>
            <person name="Sykes S.N."/>
            <person name="Thomson T."/>
            <person name="Walk T."/>
            <person name="White J."/>
            <person name="Yandava C."/>
            <person name="Straight P."/>
            <person name="Clardy J."/>
            <person name="Hung D."/>
            <person name="Kolter R."/>
            <person name="Mekalanos J."/>
            <person name="Walker S."/>
            <person name="Walsh C.T."/>
            <person name="Wieland-Brown L.C."/>
            <person name="Haas B."/>
            <person name="Nusbaum C."/>
            <person name="Birren B."/>
        </authorList>
    </citation>
    <scope>NUCLEOTIDE SEQUENCE [LARGE SCALE GENOMIC DNA]</scope>
    <source>
        <strain evidence="4">DSM 40736 / JCM 4977 / BCRC 1201 / Tue 494</strain>
    </source>
</reference>
<evidence type="ECO:0000313" key="3">
    <source>
        <dbReference type="EMBL" id="EFL34808.1"/>
    </source>
</evidence>
<feature type="region of interest" description="Disordered" evidence="1">
    <location>
        <begin position="391"/>
        <end position="450"/>
    </location>
</feature>
<dbReference type="eggNOG" id="COG0265">
    <property type="taxonomic scope" value="Bacteria"/>
</dbReference>
<dbReference type="Pfam" id="PF20028">
    <property type="entry name" value="VMAP-C"/>
    <property type="match status" value="1"/>
</dbReference>
<dbReference type="InterPro" id="IPR045450">
    <property type="entry name" value="VMAP_C"/>
</dbReference>
<organism evidence="3 4">
    <name type="scientific">Streptomyces viridochromogenes (strain DSM 40736 / JCM 4977 / BCRC 1201 / Tue 494)</name>
    <dbReference type="NCBI Taxonomy" id="591159"/>
    <lineage>
        <taxon>Bacteria</taxon>
        <taxon>Bacillati</taxon>
        <taxon>Actinomycetota</taxon>
        <taxon>Actinomycetes</taxon>
        <taxon>Kitasatosporales</taxon>
        <taxon>Streptomycetaceae</taxon>
        <taxon>Streptomyces</taxon>
    </lineage>
</organism>
<dbReference type="Pfam" id="PF13365">
    <property type="entry name" value="Trypsin_2"/>
    <property type="match status" value="1"/>
</dbReference>
<dbReference type="HOGENOM" id="CLU_391764_0_0_11"/>
<dbReference type="SUPFAM" id="SSF50494">
    <property type="entry name" value="Trypsin-like serine proteases"/>
    <property type="match status" value="1"/>
</dbReference>
<dbReference type="EMBL" id="GG657757">
    <property type="protein sequence ID" value="EFL34808.1"/>
    <property type="molecule type" value="Genomic_DNA"/>
</dbReference>
<feature type="domain" description="vWA-MoxR associated protein C-terminal" evidence="2">
    <location>
        <begin position="471"/>
        <end position="699"/>
    </location>
</feature>